<evidence type="ECO:0000256" key="3">
    <source>
        <dbReference type="ARBA" id="ARBA00023001"/>
    </source>
</evidence>
<dbReference type="Pfam" id="PF00150">
    <property type="entry name" value="Cellulase"/>
    <property type="match status" value="1"/>
</dbReference>
<accession>A0A7Y0A0M3</accession>
<keyword evidence="5 7" id="KW-0326">Glycosidase</keyword>
<name>A0A7Y0A0M3_9BURK</name>
<protein>
    <submittedName>
        <fullName evidence="10">Glycoside hydrolase family 5 protein</fullName>
    </submittedName>
</protein>
<keyword evidence="4" id="KW-0119">Carbohydrate metabolism</keyword>
<dbReference type="GO" id="GO:0005576">
    <property type="term" value="C:extracellular region"/>
    <property type="evidence" value="ECO:0007669"/>
    <property type="project" value="TreeGrafter"/>
</dbReference>
<sequence length="374" mass="41949">MGIRKVAVAFMLFMTSFGAFAEMSPSMAVADMKGVNMPGWGELMSQPYFFEKELPFLRSAGLNHIRIPVSEHCVFDQQPSNDCSIERLKSFLAALDKNGFSATVDFHPTHDFFQEDSATWHAQFRQAWAVLGERLRNTDTHKVAFELLNEPQTTMSDWKGVIAGVVADLRSRDRQRTIILGVPKFYTPHDLMSQTAIDDPNVVYAVHFYTPMIFTHQGATWIPGSYYPAVGNVQFPVEFNTPEQKALCSNASDQAVAACKAYEDAAKEGMDEEKITKKFGDLQFWAKNQHTRVVINEFGALRYRAPIESRAAYLAAVRKAAEAKHMGWVVWDYSQGFGITEKSACGRRPVTPLFSALGLDTHGTKTYPMSCNLQ</sequence>
<comment type="caution">
    <text evidence="10">The sequence shown here is derived from an EMBL/GenBank/DDBJ whole genome shotgun (WGS) entry which is preliminary data.</text>
</comment>
<evidence type="ECO:0000256" key="6">
    <source>
        <dbReference type="ARBA" id="ARBA00023326"/>
    </source>
</evidence>
<dbReference type="Gene3D" id="3.20.20.80">
    <property type="entry name" value="Glycosidases"/>
    <property type="match status" value="1"/>
</dbReference>
<keyword evidence="2 7" id="KW-0378">Hydrolase</keyword>
<feature type="signal peptide" evidence="8">
    <location>
        <begin position="1"/>
        <end position="21"/>
    </location>
</feature>
<dbReference type="RefSeq" id="WP_169500508.1">
    <property type="nucleotide sequence ID" value="NZ_JABBFZ010000020.1"/>
</dbReference>
<dbReference type="PANTHER" id="PTHR31297">
    <property type="entry name" value="GLUCAN ENDO-1,6-BETA-GLUCOSIDASE B"/>
    <property type="match status" value="1"/>
</dbReference>
<dbReference type="GO" id="GO:0030245">
    <property type="term" value="P:cellulose catabolic process"/>
    <property type="evidence" value="ECO:0007669"/>
    <property type="project" value="UniProtKB-KW"/>
</dbReference>
<dbReference type="Proteomes" id="UP000583127">
    <property type="component" value="Unassembled WGS sequence"/>
</dbReference>
<dbReference type="InterPro" id="IPR050386">
    <property type="entry name" value="Glycosyl_hydrolase_5"/>
</dbReference>
<evidence type="ECO:0000256" key="7">
    <source>
        <dbReference type="RuleBase" id="RU361153"/>
    </source>
</evidence>
<dbReference type="InterPro" id="IPR001547">
    <property type="entry name" value="Glyco_hydro_5"/>
</dbReference>
<dbReference type="GO" id="GO:0008422">
    <property type="term" value="F:beta-glucosidase activity"/>
    <property type="evidence" value="ECO:0007669"/>
    <property type="project" value="TreeGrafter"/>
</dbReference>
<evidence type="ECO:0000256" key="8">
    <source>
        <dbReference type="SAM" id="SignalP"/>
    </source>
</evidence>
<dbReference type="PANTHER" id="PTHR31297:SF41">
    <property type="entry name" value="ENDOGLUCANASE, PUTATIVE (AFU_ORTHOLOGUE AFUA_5G01830)-RELATED"/>
    <property type="match status" value="1"/>
</dbReference>
<comment type="similarity">
    <text evidence="1 7">Belongs to the glycosyl hydrolase 5 (cellulase A) family.</text>
</comment>
<keyword evidence="6" id="KW-0624">Polysaccharide degradation</keyword>
<organism evidence="10 11">
    <name type="scientific">Paraburkholderia antibiotica</name>
    <dbReference type="NCBI Taxonomy" id="2728839"/>
    <lineage>
        <taxon>Bacteria</taxon>
        <taxon>Pseudomonadati</taxon>
        <taxon>Pseudomonadota</taxon>
        <taxon>Betaproteobacteria</taxon>
        <taxon>Burkholderiales</taxon>
        <taxon>Burkholderiaceae</taxon>
        <taxon>Paraburkholderia</taxon>
    </lineage>
</organism>
<keyword evidence="3" id="KW-0136">Cellulose degradation</keyword>
<feature type="domain" description="Glycoside hydrolase family 5" evidence="9">
    <location>
        <begin position="53"/>
        <end position="334"/>
    </location>
</feature>
<evidence type="ECO:0000256" key="1">
    <source>
        <dbReference type="ARBA" id="ARBA00005641"/>
    </source>
</evidence>
<dbReference type="GO" id="GO:0009986">
    <property type="term" value="C:cell surface"/>
    <property type="evidence" value="ECO:0007669"/>
    <property type="project" value="TreeGrafter"/>
</dbReference>
<evidence type="ECO:0000256" key="2">
    <source>
        <dbReference type="ARBA" id="ARBA00022801"/>
    </source>
</evidence>
<evidence type="ECO:0000313" key="10">
    <source>
        <dbReference type="EMBL" id="NML34328.1"/>
    </source>
</evidence>
<gene>
    <name evidence="10" type="ORF">HHL14_26290</name>
</gene>
<evidence type="ECO:0000259" key="9">
    <source>
        <dbReference type="Pfam" id="PF00150"/>
    </source>
</evidence>
<evidence type="ECO:0000256" key="5">
    <source>
        <dbReference type="ARBA" id="ARBA00023295"/>
    </source>
</evidence>
<reference evidence="10 11" key="1">
    <citation type="submission" date="2020-04" db="EMBL/GenBank/DDBJ databases">
        <title>Paraburkholderia sp. G-4-1-8 isolated from soil.</title>
        <authorList>
            <person name="Dahal R.H."/>
        </authorList>
    </citation>
    <scope>NUCLEOTIDE SEQUENCE [LARGE SCALE GENOMIC DNA]</scope>
    <source>
        <strain evidence="10 11">G-4-1-8</strain>
    </source>
</reference>
<dbReference type="EMBL" id="JABBFZ010000020">
    <property type="protein sequence ID" value="NML34328.1"/>
    <property type="molecule type" value="Genomic_DNA"/>
</dbReference>
<evidence type="ECO:0000313" key="11">
    <source>
        <dbReference type="Proteomes" id="UP000583127"/>
    </source>
</evidence>
<keyword evidence="11" id="KW-1185">Reference proteome</keyword>
<keyword evidence="8" id="KW-0732">Signal</keyword>
<dbReference type="SUPFAM" id="SSF51445">
    <property type="entry name" value="(Trans)glycosidases"/>
    <property type="match status" value="1"/>
</dbReference>
<proteinExistence type="inferred from homology"/>
<dbReference type="AlphaFoldDB" id="A0A7Y0A0M3"/>
<feature type="chain" id="PRO_5030611316" evidence="8">
    <location>
        <begin position="22"/>
        <end position="374"/>
    </location>
</feature>
<dbReference type="InterPro" id="IPR017853">
    <property type="entry name" value="GH"/>
</dbReference>
<evidence type="ECO:0000256" key="4">
    <source>
        <dbReference type="ARBA" id="ARBA00023277"/>
    </source>
</evidence>